<dbReference type="EMBL" id="HBHI01002546">
    <property type="protein sequence ID" value="CAD9657465.1"/>
    <property type="molecule type" value="Transcribed_RNA"/>
</dbReference>
<organism evidence="1">
    <name type="scientific">Eucampia antarctica</name>
    <dbReference type="NCBI Taxonomy" id="49252"/>
    <lineage>
        <taxon>Eukaryota</taxon>
        <taxon>Sar</taxon>
        <taxon>Stramenopiles</taxon>
        <taxon>Ochrophyta</taxon>
        <taxon>Bacillariophyta</taxon>
        <taxon>Mediophyceae</taxon>
        <taxon>Biddulphiophycidae</taxon>
        <taxon>Hemiaulales</taxon>
        <taxon>Hemiaulaceae</taxon>
        <taxon>Eucampia</taxon>
    </lineage>
</organism>
<proteinExistence type="predicted"/>
<sequence length="138" mass="15223">MMVPSSPSYAMPAVTTAEFATLLRDSSKSVSLVELSGPASETIVVTLVDGTQFGISDIVESATDPRSPLKVVASCRSYGVKTSFTSLQETLATASTKRKLYRNSQVQKAAELEEKKRLRMVQDEQERLEELFVMQEKQ</sequence>
<dbReference type="AlphaFoldDB" id="A0A7S2VYC2"/>
<evidence type="ECO:0000313" key="1">
    <source>
        <dbReference type="EMBL" id="CAD9657465.1"/>
    </source>
</evidence>
<reference evidence="1" key="1">
    <citation type="submission" date="2021-01" db="EMBL/GenBank/DDBJ databases">
        <authorList>
            <person name="Corre E."/>
            <person name="Pelletier E."/>
            <person name="Niang G."/>
            <person name="Scheremetjew M."/>
            <person name="Finn R."/>
            <person name="Kale V."/>
            <person name="Holt S."/>
            <person name="Cochrane G."/>
            <person name="Meng A."/>
            <person name="Brown T."/>
            <person name="Cohen L."/>
        </authorList>
    </citation>
    <scope>NUCLEOTIDE SEQUENCE</scope>
    <source>
        <strain evidence="1">CCMP1452</strain>
    </source>
</reference>
<protein>
    <submittedName>
        <fullName evidence="1">Uncharacterized protein</fullName>
    </submittedName>
</protein>
<accession>A0A7S2VYC2</accession>
<name>A0A7S2VYC2_9STRA</name>
<gene>
    <name evidence="1" type="ORF">EANT1437_LOCUS1266</name>
</gene>